<accession>A0AB33K9E0</accession>
<proteinExistence type="predicted"/>
<protein>
    <submittedName>
        <fullName evidence="2">Uncharacterized protein</fullName>
    </submittedName>
</protein>
<dbReference type="Pfam" id="PF19594">
    <property type="entry name" value="DUF6099"/>
    <property type="match status" value="1"/>
</dbReference>
<reference evidence="2" key="1">
    <citation type="submission" date="2024-07" db="EMBL/GenBank/DDBJ databases">
        <title>Complete genome sequences of cellulolytic bacteria, Kitasatospora sp. CMC57 and Streptomyces sp. CMC78, isolated from Japanese agricultural soil.</title>
        <authorList>
            <person name="Hashimoto T."/>
            <person name="Ito M."/>
            <person name="Iwamoto M."/>
            <person name="Fukahori D."/>
            <person name="Shoda T."/>
            <person name="Sakoda M."/>
            <person name="Morohoshi T."/>
            <person name="Mitsuboshi M."/>
            <person name="Nishizawa T."/>
        </authorList>
    </citation>
    <scope>NUCLEOTIDE SEQUENCE</scope>
    <source>
        <strain evidence="2">CMC57</strain>
    </source>
</reference>
<organism evidence="2">
    <name type="scientific">Kitasatospora sp. CMC57</name>
    <dbReference type="NCBI Taxonomy" id="3231513"/>
    <lineage>
        <taxon>Bacteria</taxon>
        <taxon>Bacillati</taxon>
        <taxon>Actinomycetota</taxon>
        <taxon>Actinomycetes</taxon>
        <taxon>Kitasatosporales</taxon>
        <taxon>Streptomycetaceae</taxon>
        <taxon>Kitasatospora</taxon>
    </lineage>
</organism>
<dbReference type="EMBL" id="AP035881">
    <property type="protein sequence ID" value="BFP48010.1"/>
    <property type="molecule type" value="Genomic_DNA"/>
</dbReference>
<feature type="compositionally biased region" description="Basic and acidic residues" evidence="1">
    <location>
        <begin position="215"/>
        <end position="224"/>
    </location>
</feature>
<evidence type="ECO:0000256" key="1">
    <source>
        <dbReference type="SAM" id="MobiDB-lite"/>
    </source>
</evidence>
<dbReference type="AlphaFoldDB" id="A0AB33K9E0"/>
<gene>
    <name evidence="2" type="ORF">KCMC57_43780</name>
</gene>
<dbReference type="InterPro" id="IPR046081">
    <property type="entry name" value="DUF6099"/>
</dbReference>
<name>A0AB33K9E0_9ACTN</name>
<feature type="region of interest" description="Disordered" evidence="1">
    <location>
        <begin position="214"/>
        <end position="243"/>
    </location>
</feature>
<dbReference type="RefSeq" id="WP_407990278.1">
    <property type="nucleotide sequence ID" value="NZ_AP035881.2"/>
</dbReference>
<evidence type="ECO:0000313" key="2">
    <source>
        <dbReference type="EMBL" id="BFP48010.1"/>
    </source>
</evidence>
<sequence>MDALRLIKTARHALAEARSAQDALAEAWQAALLTEAVGAAIAGRESGELAALGQLLCDAGAHAVSCLEEPGRAESAQETADTEWHRADWGGNGRAARLDELGELEPVLTELGGLLHETAEALVVLACGADGESLYWRCIDGVDAGSECKDVVVELLRTLRREAADAVPVDSTEQAEAEVAGEPELSAVAGAGPAESQGVPTLVVPLGPPATVRADQARPAESVERSSASRCSPVRPAEDCRSASNPARLALRSASMRCICSSRLPGEAAGAGASCCGVTGASDQGSDMSGPLQLGSAV</sequence>